<dbReference type="Proteomes" id="UP000004324">
    <property type="component" value="Unassembled WGS sequence"/>
</dbReference>
<dbReference type="EMBL" id="AKVJ01000031">
    <property type="protein sequence ID" value="EIW17048.1"/>
    <property type="molecule type" value="Genomic_DNA"/>
</dbReference>
<protein>
    <submittedName>
        <fullName evidence="2">Glycosyl transferase group 1</fullName>
    </submittedName>
</protein>
<dbReference type="OrthoDB" id="9801609at2"/>
<organism evidence="2 3">
    <name type="scientific">Pelosinus fermentans B4</name>
    <dbReference type="NCBI Taxonomy" id="1149862"/>
    <lineage>
        <taxon>Bacteria</taxon>
        <taxon>Bacillati</taxon>
        <taxon>Bacillota</taxon>
        <taxon>Negativicutes</taxon>
        <taxon>Selenomonadales</taxon>
        <taxon>Sporomusaceae</taxon>
        <taxon>Pelosinus</taxon>
    </lineage>
</organism>
<dbReference type="InterPro" id="IPR001296">
    <property type="entry name" value="Glyco_trans_1"/>
</dbReference>
<dbReference type="AlphaFoldDB" id="I8RCZ4"/>
<dbReference type="PATRIC" id="fig|1149862.3.peg.3373"/>
<feature type="domain" description="Glycosyl transferase family 1" evidence="1">
    <location>
        <begin position="202"/>
        <end position="350"/>
    </location>
</feature>
<evidence type="ECO:0000313" key="3">
    <source>
        <dbReference type="Proteomes" id="UP000004324"/>
    </source>
</evidence>
<evidence type="ECO:0000313" key="2">
    <source>
        <dbReference type="EMBL" id="EIW17048.1"/>
    </source>
</evidence>
<evidence type="ECO:0000259" key="1">
    <source>
        <dbReference type="Pfam" id="PF00534"/>
    </source>
</evidence>
<accession>I8RCZ4</accession>
<gene>
    <name evidence="2" type="ORF">FB4_4404</name>
</gene>
<reference evidence="2 3" key="1">
    <citation type="journal article" date="2012" name="J. Bacteriol.">
        <title>Draft Genome Sequences for Two Metal-Reducing Pelosinus fermentans Strains Isolated from a Cr(VI)-Contaminated Site and for Type Strain R7.</title>
        <authorList>
            <person name="Brown S.D."/>
            <person name="Podar M."/>
            <person name="Klingeman D.M."/>
            <person name="Johnson C.M."/>
            <person name="Yang Z.K."/>
            <person name="Utturkar S.M."/>
            <person name="Land M.L."/>
            <person name="Mosher J.J."/>
            <person name="Hurt R.A.Jr."/>
            <person name="Phelps T.J."/>
            <person name="Palumbo A.V."/>
            <person name="Arkin A.P."/>
            <person name="Hazen T.C."/>
            <person name="Elias D.A."/>
        </authorList>
    </citation>
    <scope>NUCLEOTIDE SEQUENCE [LARGE SCALE GENOMIC DNA]</scope>
    <source>
        <strain evidence="2 3">B4</strain>
    </source>
</reference>
<dbReference type="GO" id="GO:0016757">
    <property type="term" value="F:glycosyltransferase activity"/>
    <property type="evidence" value="ECO:0007669"/>
    <property type="project" value="InterPro"/>
</dbReference>
<dbReference type="PANTHER" id="PTHR46401">
    <property type="entry name" value="GLYCOSYLTRANSFERASE WBBK-RELATED"/>
    <property type="match status" value="1"/>
</dbReference>
<proteinExistence type="predicted"/>
<dbReference type="RefSeq" id="WP_007936239.1">
    <property type="nucleotide sequence ID" value="NZ_AKVJ01000031.1"/>
</dbReference>
<dbReference type="Gene3D" id="3.40.50.2000">
    <property type="entry name" value="Glycogen Phosphorylase B"/>
    <property type="match status" value="1"/>
</dbReference>
<dbReference type="PANTHER" id="PTHR46401:SF8">
    <property type="entry name" value="BLL6006 PROTEIN"/>
    <property type="match status" value="1"/>
</dbReference>
<dbReference type="Pfam" id="PF00534">
    <property type="entry name" value="Glycos_transf_1"/>
    <property type="match status" value="1"/>
</dbReference>
<sequence>MLKNTRIGLPLIGSKYWYAGVTIVDSIIHSVIQIPKEERPQLFLVITDENLPYLASYDLLPLHEHLIPLTDGLIFVGENLASAQMLIQYPFAHYASINDLFKNIDIMLPINSDLYPGKPGIPWIPDFQHHYLPQLFTPADIQNRNDKFKKIADNTPLVIFTSNDVEKDFLQFYPSSAAKTKVLPIPVHPKQEWFTEDSYQTQLKYNLPDKFILCSNQFWIHKDHATLFKAIAILRQSGQDVHLVCTGSTFDYRNPDYFIGLQKYISDLNIADLIHILGLIPRQDQIQLMRHSLFVVHPSLFEGLNLTAQECQLLGKKIILSDLAIHQEQNFGIYFARADAIDLARKISELVPVSDPGPSRLEEIKAQMIYKEKIENFIYQLSELIEDTQHIFNSPPNIHRITTQITIATSIAVTKDIGIQKRCIESWLHCGFKVVSINTLDEMNMVKHHFPYIEFVGANRDARAQYGKPYIYIDDILSYFASQDCKICGIVNSDIYFAKESLPAFMYTQAMNSLVFGSRVDVTSFENLANGNFYSGFDYFFFDRDFIKIYPPANFCIGLPWWDYWVPLVAIVSKISVKKVINPICYHILHSTNYSMDNYKNLAMQIAAHLSLGPQPSDIHIANLQQTVLKFIENSSTKINFI</sequence>
<dbReference type="SUPFAM" id="SSF53756">
    <property type="entry name" value="UDP-Glycosyltransferase/glycogen phosphorylase"/>
    <property type="match status" value="1"/>
</dbReference>
<keyword evidence="3" id="KW-1185">Reference proteome</keyword>
<name>I8RCZ4_9FIRM</name>
<comment type="caution">
    <text evidence="2">The sequence shown here is derived from an EMBL/GenBank/DDBJ whole genome shotgun (WGS) entry which is preliminary data.</text>
</comment>
<keyword evidence="2" id="KW-0808">Transferase</keyword>